<dbReference type="InterPro" id="IPR029731">
    <property type="entry name" value="OSGIN1/2"/>
</dbReference>
<evidence type="ECO:0000313" key="1">
    <source>
        <dbReference type="Proteomes" id="UP000694865"/>
    </source>
</evidence>
<dbReference type="SUPFAM" id="SSF51905">
    <property type="entry name" value="FAD/NAD(P)-binding domain"/>
    <property type="match status" value="2"/>
</dbReference>
<dbReference type="PANTHER" id="PTHR15192:SF8">
    <property type="entry name" value="FAD_NAD(P)-BINDING DOMAIN-CONTAINING PROTEIN"/>
    <property type="match status" value="1"/>
</dbReference>
<evidence type="ECO:0000313" key="2">
    <source>
        <dbReference type="RefSeq" id="XP_006821878.1"/>
    </source>
</evidence>
<organism evidence="1 2">
    <name type="scientific">Saccoglossus kowalevskii</name>
    <name type="common">Acorn worm</name>
    <dbReference type="NCBI Taxonomy" id="10224"/>
    <lineage>
        <taxon>Eukaryota</taxon>
        <taxon>Metazoa</taxon>
        <taxon>Hemichordata</taxon>
        <taxon>Enteropneusta</taxon>
        <taxon>Harrimaniidae</taxon>
        <taxon>Saccoglossus</taxon>
    </lineage>
</organism>
<proteinExistence type="predicted"/>
<accession>A0ABM0MPD7</accession>
<gene>
    <name evidence="2" type="primary">LOC100369788</name>
</gene>
<sequence length="488" mass="54120">MSTDVLSTDVAIIGNGPSGICLSYMLSGNTPYFTGQPHPNIYLQQKLEEHPDISILEQDLEYLSEGLEGRSTNPVALLFDALHHPNADLGHSEPSRLKWRQNEANKIPHVVLGSTLPGGAWQTMGDSKLTLSLQSWMELPGLNFVEWLQKLQKDDKCGDSIQNRASFSDVSKYYSEYVECMGIKENFLSGVWVKSVRRIRGKKINYENGECEFVSEKHGDSENVTNLFEVVYEKSDKESSMTSEFKIHAKNVVLATGASDLPNKLDIPGAELGFVKYKVQDLETAVEAGEMNAKSDPILVIGAGLSAADAILHSLKSHIPVVHIIRRRVNDPEVMLKQLPKAVYPEYHTVYQMMKGEKSSIPDAQYTCYDQHIVKEIQSNGMVTIYGPDGATKDIKVSLVMALIGAKANLKFLCCSGQRYCVNPKKQISSRNPINIDPYTYESIASQGIYALGPLTGNNFVRFLKGGALAICSHLIMNKHYGPRSKEL</sequence>
<dbReference type="Pfam" id="PF13738">
    <property type="entry name" value="Pyr_redox_3"/>
    <property type="match status" value="1"/>
</dbReference>
<dbReference type="PANTHER" id="PTHR15192">
    <property type="entry name" value="PROTEIN CBG05349"/>
    <property type="match status" value="1"/>
</dbReference>
<reference evidence="2" key="1">
    <citation type="submission" date="2025-08" db="UniProtKB">
        <authorList>
            <consortium name="RefSeq"/>
        </authorList>
    </citation>
    <scope>IDENTIFICATION</scope>
    <source>
        <tissue evidence="2">Testes</tissue>
    </source>
</reference>
<keyword evidence="1" id="KW-1185">Reference proteome</keyword>
<dbReference type="InterPro" id="IPR036188">
    <property type="entry name" value="FAD/NAD-bd_sf"/>
</dbReference>
<dbReference type="RefSeq" id="XP_006821878.1">
    <property type="nucleotide sequence ID" value="XM_006821815.1"/>
</dbReference>
<dbReference type="Gene3D" id="3.50.50.60">
    <property type="entry name" value="FAD/NAD(P)-binding domain"/>
    <property type="match status" value="2"/>
</dbReference>
<dbReference type="GeneID" id="100369788"/>
<name>A0ABM0MPD7_SACKO</name>
<protein>
    <submittedName>
        <fullName evidence="2">Oxidative stress-induced growth inhibitor 2-like</fullName>
    </submittedName>
</protein>
<dbReference type="Proteomes" id="UP000694865">
    <property type="component" value="Unplaced"/>
</dbReference>